<evidence type="ECO:0000313" key="2">
    <source>
        <dbReference type="EMBL" id="QYR52394.1"/>
    </source>
</evidence>
<organism evidence="2 3">
    <name type="scientific">Lysobacter soyae</name>
    <dbReference type="NCBI Taxonomy" id="2764185"/>
    <lineage>
        <taxon>Bacteria</taxon>
        <taxon>Pseudomonadati</taxon>
        <taxon>Pseudomonadota</taxon>
        <taxon>Gammaproteobacteria</taxon>
        <taxon>Lysobacterales</taxon>
        <taxon>Lysobacteraceae</taxon>
        <taxon>Lysobacter</taxon>
    </lineage>
</organism>
<feature type="chain" id="PRO_5046052338" evidence="1">
    <location>
        <begin position="22"/>
        <end position="170"/>
    </location>
</feature>
<protein>
    <submittedName>
        <fullName evidence="2">Uncharacterized protein</fullName>
    </submittedName>
</protein>
<gene>
    <name evidence="2" type="ORF">H8L67_07250</name>
</gene>
<name>A0ABX8WLX8_9GAMM</name>
<reference evidence="2 3" key="1">
    <citation type="submission" date="2021-08" db="EMBL/GenBank/DDBJ databases">
        <title>Lysobacter sp. strain CJ11 Genome sequencing and assembly.</title>
        <authorList>
            <person name="Kim I."/>
        </authorList>
    </citation>
    <scope>NUCLEOTIDE SEQUENCE [LARGE SCALE GENOMIC DNA]</scope>
    <source>
        <strain evidence="2 3">CJ11</strain>
    </source>
</reference>
<dbReference type="RefSeq" id="WP_220379180.1">
    <property type="nucleotide sequence ID" value="NZ_CP080544.1"/>
</dbReference>
<proteinExistence type="predicted"/>
<accession>A0ABX8WLX8</accession>
<dbReference type="EMBL" id="CP080544">
    <property type="protein sequence ID" value="QYR52394.1"/>
    <property type="molecule type" value="Genomic_DNA"/>
</dbReference>
<keyword evidence="3" id="KW-1185">Reference proteome</keyword>
<sequence length="170" mass="18193">MKLLIASFAAALAATALPAAASDKITYGWCEVEIPAGTYQMSALLQAPSGPSDAMERLIAADMGADRSGSCWVFYASPSEAESYLKQRQYVITTHENKRFNQTKWTGPYSIKGAPPKATPGAHLTVEPVEKPVPRATGGEVLGDLEKLRAANKRKTDGVKAAPMKRGRAQ</sequence>
<feature type="signal peptide" evidence="1">
    <location>
        <begin position="1"/>
        <end position="21"/>
    </location>
</feature>
<evidence type="ECO:0000256" key="1">
    <source>
        <dbReference type="SAM" id="SignalP"/>
    </source>
</evidence>
<keyword evidence="1" id="KW-0732">Signal</keyword>
<dbReference type="Proteomes" id="UP000824755">
    <property type="component" value="Chromosome"/>
</dbReference>
<evidence type="ECO:0000313" key="3">
    <source>
        <dbReference type="Proteomes" id="UP000824755"/>
    </source>
</evidence>